<evidence type="ECO:0000259" key="1">
    <source>
        <dbReference type="Pfam" id="PF12867"/>
    </source>
</evidence>
<comment type="caution">
    <text evidence="2">The sequence shown here is derived from an EMBL/GenBank/DDBJ whole genome shotgun (WGS) entry which is preliminary data.</text>
</comment>
<accession>A0ABQ2FQJ9</accession>
<dbReference type="RefSeq" id="WP_189070752.1">
    <property type="nucleotide sequence ID" value="NZ_BMPE01000024.1"/>
</dbReference>
<protein>
    <recommendedName>
        <fullName evidence="1">DinB-like domain-containing protein</fullName>
    </recommendedName>
</protein>
<evidence type="ECO:0000313" key="3">
    <source>
        <dbReference type="Proteomes" id="UP000604341"/>
    </source>
</evidence>
<sequence>MTGLAHVVAHWQPTLRELTDLQASHQIAPGVWSAKEILGHLIDSGVNNHVRFVRASREDGLALPGYDQTAWVEAGGYQQRPWADVLALWVAYQTQLAQVIDTLPPASLDYTLSIGGGAPVTLRFITQDYVQHQLHHLNQIPGRVQL</sequence>
<proteinExistence type="predicted"/>
<dbReference type="Gene3D" id="1.20.120.450">
    <property type="entry name" value="dinb family like domain"/>
    <property type="match status" value="1"/>
</dbReference>
<reference evidence="3" key="1">
    <citation type="journal article" date="2019" name="Int. J. Syst. Evol. Microbiol.">
        <title>The Global Catalogue of Microorganisms (GCM) 10K type strain sequencing project: providing services to taxonomists for standard genome sequencing and annotation.</title>
        <authorList>
            <consortium name="The Broad Institute Genomics Platform"/>
            <consortium name="The Broad Institute Genome Sequencing Center for Infectious Disease"/>
            <person name="Wu L."/>
            <person name="Ma J."/>
        </authorList>
    </citation>
    <scope>NUCLEOTIDE SEQUENCE [LARGE SCALE GENOMIC DNA]</scope>
    <source>
        <strain evidence="3">JCM 19173</strain>
    </source>
</reference>
<dbReference type="Pfam" id="PF12867">
    <property type="entry name" value="DinB_2"/>
    <property type="match status" value="1"/>
</dbReference>
<dbReference type="Proteomes" id="UP000604341">
    <property type="component" value="Unassembled WGS sequence"/>
</dbReference>
<name>A0ABQ2FQJ9_9DEIO</name>
<dbReference type="InterPro" id="IPR034660">
    <property type="entry name" value="DinB/YfiT-like"/>
</dbReference>
<keyword evidence="3" id="KW-1185">Reference proteome</keyword>
<feature type="domain" description="DinB-like" evidence="1">
    <location>
        <begin position="12"/>
        <end position="140"/>
    </location>
</feature>
<evidence type="ECO:0000313" key="2">
    <source>
        <dbReference type="EMBL" id="GGL17143.1"/>
    </source>
</evidence>
<dbReference type="EMBL" id="BMPE01000024">
    <property type="protein sequence ID" value="GGL17143.1"/>
    <property type="molecule type" value="Genomic_DNA"/>
</dbReference>
<gene>
    <name evidence="2" type="ORF">GCM10010844_40030</name>
</gene>
<dbReference type="InterPro" id="IPR024775">
    <property type="entry name" value="DinB-like"/>
</dbReference>
<organism evidence="2 3">
    <name type="scientific">Deinococcus radiotolerans</name>
    <dbReference type="NCBI Taxonomy" id="1309407"/>
    <lineage>
        <taxon>Bacteria</taxon>
        <taxon>Thermotogati</taxon>
        <taxon>Deinococcota</taxon>
        <taxon>Deinococci</taxon>
        <taxon>Deinococcales</taxon>
        <taxon>Deinococcaceae</taxon>
        <taxon>Deinococcus</taxon>
    </lineage>
</organism>
<dbReference type="SUPFAM" id="SSF109854">
    <property type="entry name" value="DinB/YfiT-like putative metalloenzymes"/>
    <property type="match status" value="1"/>
</dbReference>